<protein>
    <recommendedName>
        <fullName evidence="3">tRNA threonylcarbamoyladenosine biosynthesis protein TsaE</fullName>
    </recommendedName>
    <alternativeName>
        <fullName evidence="10">t(6)A37 threonylcarbamoyladenosine biosynthesis protein TsaE</fullName>
    </alternativeName>
</protein>
<name>A0A1F6BS16_9BACT</name>
<sequence>MELLSFSPRETQKIAALLAGEIKKTKNRPAAAFVVGLEGNLGAGKTAFVQGFARGLGLKHKITSPTFLIVRNYGLRSKNYGKFYHIDAYRIKKTRELVMLGIKKILTDSKNIVVIEWADKMKRLLPPKTIWVELKPGRKESERIISFSSRKK</sequence>
<dbReference type="SUPFAM" id="SSF52540">
    <property type="entry name" value="P-loop containing nucleoside triphosphate hydrolases"/>
    <property type="match status" value="1"/>
</dbReference>
<comment type="similarity">
    <text evidence="2">Belongs to the TsaE family.</text>
</comment>
<dbReference type="InterPro" id="IPR027417">
    <property type="entry name" value="P-loop_NTPase"/>
</dbReference>
<evidence type="ECO:0000256" key="3">
    <source>
        <dbReference type="ARBA" id="ARBA00019010"/>
    </source>
</evidence>
<comment type="subcellular location">
    <subcellularLocation>
        <location evidence="1">Cytoplasm</location>
    </subcellularLocation>
</comment>
<evidence type="ECO:0000256" key="9">
    <source>
        <dbReference type="ARBA" id="ARBA00022842"/>
    </source>
</evidence>
<evidence type="ECO:0000256" key="7">
    <source>
        <dbReference type="ARBA" id="ARBA00022741"/>
    </source>
</evidence>
<dbReference type="Proteomes" id="UP000179324">
    <property type="component" value="Unassembled WGS sequence"/>
</dbReference>
<evidence type="ECO:0000256" key="5">
    <source>
        <dbReference type="ARBA" id="ARBA00022694"/>
    </source>
</evidence>
<dbReference type="GO" id="GO:0005524">
    <property type="term" value="F:ATP binding"/>
    <property type="evidence" value="ECO:0007669"/>
    <property type="project" value="UniProtKB-KW"/>
</dbReference>
<keyword evidence="9" id="KW-0460">Magnesium</keyword>
<dbReference type="GO" id="GO:0046872">
    <property type="term" value="F:metal ion binding"/>
    <property type="evidence" value="ECO:0007669"/>
    <property type="project" value="UniProtKB-KW"/>
</dbReference>
<keyword evidence="4" id="KW-0963">Cytoplasm</keyword>
<evidence type="ECO:0000256" key="1">
    <source>
        <dbReference type="ARBA" id="ARBA00004496"/>
    </source>
</evidence>
<dbReference type="InterPro" id="IPR003442">
    <property type="entry name" value="T6A_TsaE"/>
</dbReference>
<evidence type="ECO:0000256" key="6">
    <source>
        <dbReference type="ARBA" id="ARBA00022723"/>
    </source>
</evidence>
<dbReference type="AlphaFoldDB" id="A0A1F6BS16"/>
<evidence type="ECO:0000313" key="12">
    <source>
        <dbReference type="Proteomes" id="UP000179324"/>
    </source>
</evidence>
<dbReference type="PANTHER" id="PTHR33540">
    <property type="entry name" value="TRNA THREONYLCARBAMOYLADENOSINE BIOSYNTHESIS PROTEIN TSAE"/>
    <property type="match status" value="1"/>
</dbReference>
<gene>
    <name evidence="11" type="ORF">A2127_00715</name>
</gene>
<organism evidence="11 12">
    <name type="scientific">Candidatus Jorgensenbacteria bacterium GWC1_48_12</name>
    <dbReference type="NCBI Taxonomy" id="1798469"/>
    <lineage>
        <taxon>Bacteria</taxon>
        <taxon>Candidatus Joergenseniibacteriota</taxon>
    </lineage>
</organism>
<dbReference type="PANTHER" id="PTHR33540:SF2">
    <property type="entry name" value="TRNA THREONYLCARBAMOYLADENOSINE BIOSYNTHESIS PROTEIN TSAE"/>
    <property type="match status" value="1"/>
</dbReference>
<dbReference type="GO" id="GO:0005737">
    <property type="term" value="C:cytoplasm"/>
    <property type="evidence" value="ECO:0007669"/>
    <property type="project" value="UniProtKB-SubCell"/>
</dbReference>
<evidence type="ECO:0000256" key="10">
    <source>
        <dbReference type="ARBA" id="ARBA00032441"/>
    </source>
</evidence>
<evidence type="ECO:0000256" key="4">
    <source>
        <dbReference type="ARBA" id="ARBA00022490"/>
    </source>
</evidence>
<dbReference type="GO" id="GO:0016740">
    <property type="term" value="F:transferase activity"/>
    <property type="evidence" value="ECO:0007669"/>
    <property type="project" value="UniProtKB-KW"/>
</dbReference>
<keyword evidence="8" id="KW-0067">ATP-binding</keyword>
<evidence type="ECO:0000313" key="11">
    <source>
        <dbReference type="EMBL" id="OGG39337.1"/>
    </source>
</evidence>
<dbReference type="NCBIfam" id="TIGR00150">
    <property type="entry name" value="T6A_YjeE"/>
    <property type="match status" value="1"/>
</dbReference>
<keyword evidence="7" id="KW-0547">Nucleotide-binding</keyword>
<proteinExistence type="inferred from homology"/>
<evidence type="ECO:0000256" key="2">
    <source>
        <dbReference type="ARBA" id="ARBA00007599"/>
    </source>
</evidence>
<keyword evidence="11" id="KW-0808">Transferase</keyword>
<dbReference type="Gene3D" id="3.40.50.300">
    <property type="entry name" value="P-loop containing nucleotide triphosphate hydrolases"/>
    <property type="match status" value="1"/>
</dbReference>
<keyword evidence="6" id="KW-0479">Metal-binding</keyword>
<accession>A0A1F6BS16</accession>
<comment type="caution">
    <text evidence="11">The sequence shown here is derived from an EMBL/GenBank/DDBJ whole genome shotgun (WGS) entry which is preliminary data.</text>
</comment>
<dbReference type="EMBL" id="MFKI01000015">
    <property type="protein sequence ID" value="OGG39337.1"/>
    <property type="molecule type" value="Genomic_DNA"/>
</dbReference>
<evidence type="ECO:0000256" key="8">
    <source>
        <dbReference type="ARBA" id="ARBA00022840"/>
    </source>
</evidence>
<reference evidence="11 12" key="1">
    <citation type="journal article" date="2016" name="Nat. Commun.">
        <title>Thousands of microbial genomes shed light on interconnected biogeochemical processes in an aquifer system.</title>
        <authorList>
            <person name="Anantharaman K."/>
            <person name="Brown C.T."/>
            <person name="Hug L.A."/>
            <person name="Sharon I."/>
            <person name="Castelle C.J."/>
            <person name="Probst A.J."/>
            <person name="Thomas B.C."/>
            <person name="Singh A."/>
            <person name="Wilkins M.J."/>
            <person name="Karaoz U."/>
            <person name="Brodie E.L."/>
            <person name="Williams K.H."/>
            <person name="Hubbard S.S."/>
            <person name="Banfield J.F."/>
        </authorList>
    </citation>
    <scope>NUCLEOTIDE SEQUENCE [LARGE SCALE GENOMIC DNA]</scope>
</reference>
<dbReference type="GO" id="GO:0002949">
    <property type="term" value="P:tRNA threonylcarbamoyladenosine modification"/>
    <property type="evidence" value="ECO:0007669"/>
    <property type="project" value="InterPro"/>
</dbReference>
<keyword evidence="5" id="KW-0819">tRNA processing</keyword>
<dbReference type="Pfam" id="PF02367">
    <property type="entry name" value="TsaE"/>
    <property type="match status" value="1"/>
</dbReference>